<dbReference type="InterPro" id="IPR011712">
    <property type="entry name" value="Sig_transdc_His_kin_sub3_dim/P"/>
</dbReference>
<comment type="catalytic activity">
    <reaction evidence="1">
        <text>ATP + protein L-histidine = ADP + protein N-phospho-L-histidine.</text>
        <dbReference type="EC" id="2.7.13.3"/>
    </reaction>
</comment>
<dbReference type="CDD" id="cd16917">
    <property type="entry name" value="HATPase_UhpB-NarQ-NarX-like"/>
    <property type="match status" value="1"/>
</dbReference>
<evidence type="ECO:0000256" key="5">
    <source>
        <dbReference type="ARBA" id="ARBA00022741"/>
    </source>
</evidence>
<feature type="transmembrane region" description="Helical" evidence="9">
    <location>
        <begin position="42"/>
        <end position="60"/>
    </location>
</feature>
<dbReference type="InterPro" id="IPR005467">
    <property type="entry name" value="His_kinase_dom"/>
</dbReference>
<dbReference type="EMBL" id="JASNFN010000002">
    <property type="protein sequence ID" value="MDP5181633.1"/>
    <property type="molecule type" value="Genomic_DNA"/>
</dbReference>
<keyword evidence="8" id="KW-0902">Two-component regulatory system</keyword>
<keyword evidence="9" id="KW-0472">Membrane</keyword>
<evidence type="ECO:0000256" key="9">
    <source>
        <dbReference type="SAM" id="Phobius"/>
    </source>
</evidence>
<feature type="transmembrane region" description="Helical" evidence="9">
    <location>
        <begin position="219"/>
        <end position="239"/>
    </location>
</feature>
<dbReference type="EC" id="2.7.13.3" evidence="2"/>
<dbReference type="PANTHER" id="PTHR24421:SF10">
    <property type="entry name" value="NITRATE_NITRITE SENSOR PROTEIN NARQ"/>
    <property type="match status" value="1"/>
</dbReference>
<evidence type="ECO:0000256" key="8">
    <source>
        <dbReference type="ARBA" id="ARBA00023012"/>
    </source>
</evidence>
<organism evidence="12 13">
    <name type="scientific">Blastococcus carthaginiensis</name>
    <dbReference type="NCBI Taxonomy" id="3050034"/>
    <lineage>
        <taxon>Bacteria</taxon>
        <taxon>Bacillati</taxon>
        <taxon>Actinomycetota</taxon>
        <taxon>Actinomycetes</taxon>
        <taxon>Geodermatophilales</taxon>
        <taxon>Geodermatophilaceae</taxon>
        <taxon>Blastococcus</taxon>
    </lineage>
</organism>
<protein>
    <recommendedName>
        <fullName evidence="2">histidine kinase</fullName>
        <ecNumber evidence="2">2.7.13.3</ecNumber>
    </recommendedName>
</protein>
<feature type="transmembrane region" description="Helical" evidence="9">
    <location>
        <begin position="279"/>
        <end position="303"/>
    </location>
</feature>
<dbReference type="SUPFAM" id="SSF55874">
    <property type="entry name" value="ATPase domain of HSP90 chaperone/DNA topoisomerase II/histidine kinase"/>
    <property type="match status" value="1"/>
</dbReference>
<evidence type="ECO:0000256" key="10">
    <source>
        <dbReference type="SAM" id="SignalP"/>
    </source>
</evidence>
<dbReference type="RefSeq" id="WP_305998350.1">
    <property type="nucleotide sequence ID" value="NZ_JASNFN010000002.1"/>
</dbReference>
<dbReference type="SMART" id="SM00387">
    <property type="entry name" value="HATPase_c"/>
    <property type="match status" value="1"/>
</dbReference>
<keyword evidence="6 12" id="KW-0418">Kinase</keyword>
<dbReference type="InterPro" id="IPR050482">
    <property type="entry name" value="Sensor_HK_TwoCompSys"/>
</dbReference>
<dbReference type="Proteomes" id="UP001233673">
    <property type="component" value="Unassembled WGS sequence"/>
</dbReference>
<keyword evidence="5" id="KW-0547">Nucleotide-binding</keyword>
<comment type="caution">
    <text evidence="12">The sequence shown here is derived from an EMBL/GenBank/DDBJ whole genome shotgun (WGS) entry which is preliminary data.</text>
</comment>
<dbReference type="Gene3D" id="3.30.565.10">
    <property type="entry name" value="Histidine kinase-like ATPase, C-terminal domain"/>
    <property type="match status" value="1"/>
</dbReference>
<proteinExistence type="predicted"/>
<dbReference type="InterPro" id="IPR003594">
    <property type="entry name" value="HATPase_dom"/>
</dbReference>
<reference evidence="13" key="1">
    <citation type="submission" date="2023-05" db="EMBL/GenBank/DDBJ databases">
        <title>Draft genome of Pseudofrankia sp. BMG5.37.</title>
        <authorList>
            <person name="Gtari M."/>
            <person name="Ghodhbane F."/>
            <person name="Sbissi I."/>
        </authorList>
    </citation>
    <scope>NUCLEOTIDE SEQUENCE [LARGE SCALE GENOMIC DNA]</scope>
    <source>
        <strain evidence="13">BMG 814</strain>
    </source>
</reference>
<sequence>MTAMGRAGAAGLWLATSAAVASAAGAAAVAHGSGLPQAGARVADAVVVTLFVVSGAVVLVHRPGHPIGLLLWAGGALWGLSSLPLEVAAARLVAGADQPGWTVVAVVALAVRGAGWILVVVLLPLLFPDGRLPSARWRPAVALALGSLVLFTGAVLTAPEPLDYRLAGIRNPLGLPLDWRPAVDLLPLTGLALVVVSALVGLCAVAVRRRRGDPLVRQQVGALLVAAAVSLVVGLWIVVDLSRGAIAFPLAVAAIPVAVGVAVLQHGLYDLRLAVNRTLVYGVLTAGVVAVYVVVVGGVGAVLRSGDPGWAPVVAAAVVAVAFQPVRERVQRAVNRLTLGVWDEPVEVVRRLGDRLADAAAPEHTLPAVVDALAESLRLPYVAVLGADGAVLASRGRPGPPEQQVPLVHERVEVGALRLAGVRRGTSTVPVLTALAHQLAPVVRALELSRQLQASRERLVLSREEERRRLRRDLHDGLGPALAGLTLRVDTARNTVGGDPAVDRVLLELRDDVQEAVADVRRVVEDLRPAALDDLGLPGALHALARRMSTGRLPVVVEGCPTVPPLPAATEVAAYRIAQEAVTNAVRHAGPCATCVRVVLRAEAGRSLTVSVEDDGHGRDAALASPRPGNGLLTMREWAEELGGELVVTDRAGGGTVVRAALPTGASAGGPR</sequence>
<dbReference type="PANTHER" id="PTHR24421">
    <property type="entry name" value="NITRATE/NITRITE SENSOR PROTEIN NARX-RELATED"/>
    <property type="match status" value="1"/>
</dbReference>
<accession>A0ABT9I7V6</accession>
<evidence type="ECO:0000256" key="2">
    <source>
        <dbReference type="ARBA" id="ARBA00012438"/>
    </source>
</evidence>
<keyword evidence="9" id="KW-0812">Transmembrane</keyword>
<dbReference type="GO" id="GO:0016301">
    <property type="term" value="F:kinase activity"/>
    <property type="evidence" value="ECO:0007669"/>
    <property type="project" value="UniProtKB-KW"/>
</dbReference>
<evidence type="ECO:0000256" key="3">
    <source>
        <dbReference type="ARBA" id="ARBA00022553"/>
    </source>
</evidence>
<name>A0ABT9I7V6_9ACTN</name>
<feature type="chain" id="PRO_5047374640" description="histidine kinase" evidence="10">
    <location>
        <begin position="24"/>
        <end position="672"/>
    </location>
</feature>
<evidence type="ECO:0000256" key="1">
    <source>
        <dbReference type="ARBA" id="ARBA00000085"/>
    </source>
</evidence>
<evidence type="ECO:0000259" key="11">
    <source>
        <dbReference type="PROSITE" id="PS50109"/>
    </source>
</evidence>
<dbReference type="Gene3D" id="1.20.5.1930">
    <property type="match status" value="1"/>
</dbReference>
<feature type="transmembrane region" description="Helical" evidence="9">
    <location>
        <begin position="245"/>
        <end position="267"/>
    </location>
</feature>
<evidence type="ECO:0000256" key="7">
    <source>
        <dbReference type="ARBA" id="ARBA00022840"/>
    </source>
</evidence>
<keyword evidence="13" id="KW-1185">Reference proteome</keyword>
<feature type="transmembrane region" description="Helical" evidence="9">
    <location>
        <begin position="185"/>
        <end position="207"/>
    </location>
</feature>
<keyword evidence="4" id="KW-0808">Transferase</keyword>
<evidence type="ECO:0000313" key="13">
    <source>
        <dbReference type="Proteomes" id="UP001233673"/>
    </source>
</evidence>
<evidence type="ECO:0000256" key="6">
    <source>
        <dbReference type="ARBA" id="ARBA00022777"/>
    </source>
</evidence>
<dbReference type="PROSITE" id="PS50109">
    <property type="entry name" value="HIS_KIN"/>
    <property type="match status" value="1"/>
</dbReference>
<keyword evidence="3" id="KW-0597">Phosphoprotein</keyword>
<dbReference type="Pfam" id="PF02518">
    <property type="entry name" value="HATPase_c"/>
    <property type="match status" value="1"/>
</dbReference>
<gene>
    <name evidence="12" type="ORF">QOZ88_03205</name>
</gene>
<dbReference type="InterPro" id="IPR036890">
    <property type="entry name" value="HATPase_C_sf"/>
</dbReference>
<feature type="transmembrane region" description="Helical" evidence="9">
    <location>
        <begin position="139"/>
        <end position="158"/>
    </location>
</feature>
<feature type="signal peptide" evidence="10">
    <location>
        <begin position="1"/>
        <end position="23"/>
    </location>
</feature>
<evidence type="ECO:0000256" key="4">
    <source>
        <dbReference type="ARBA" id="ARBA00022679"/>
    </source>
</evidence>
<feature type="transmembrane region" description="Helical" evidence="9">
    <location>
        <begin position="101"/>
        <end position="127"/>
    </location>
</feature>
<dbReference type="Pfam" id="PF07730">
    <property type="entry name" value="HisKA_3"/>
    <property type="match status" value="1"/>
</dbReference>
<keyword evidence="9" id="KW-1133">Transmembrane helix</keyword>
<feature type="domain" description="Histidine kinase" evidence="11">
    <location>
        <begin position="576"/>
        <end position="666"/>
    </location>
</feature>
<evidence type="ECO:0000313" key="12">
    <source>
        <dbReference type="EMBL" id="MDP5181633.1"/>
    </source>
</evidence>
<keyword evidence="7" id="KW-0067">ATP-binding</keyword>
<keyword evidence="10" id="KW-0732">Signal</keyword>
<feature type="transmembrane region" description="Helical" evidence="9">
    <location>
        <begin position="67"/>
        <end position="89"/>
    </location>
</feature>